<comment type="catalytic activity">
    <reaction evidence="8">
        <text>L-seryl-[protein] + ATP = O-phospho-L-seryl-[protein] + ADP + H(+)</text>
        <dbReference type="Rhea" id="RHEA:17989"/>
        <dbReference type="Rhea" id="RHEA-COMP:9863"/>
        <dbReference type="Rhea" id="RHEA-COMP:11604"/>
        <dbReference type="ChEBI" id="CHEBI:15378"/>
        <dbReference type="ChEBI" id="CHEBI:29999"/>
        <dbReference type="ChEBI" id="CHEBI:30616"/>
        <dbReference type="ChEBI" id="CHEBI:83421"/>
        <dbReference type="ChEBI" id="CHEBI:456216"/>
        <dbReference type="EC" id="2.7.11.1"/>
    </reaction>
</comment>
<comment type="caution">
    <text evidence="11">The sequence shown here is derived from an EMBL/GenBank/DDBJ whole genome shotgun (WGS) entry which is preliminary data.</text>
</comment>
<proteinExistence type="predicted"/>
<evidence type="ECO:0000256" key="1">
    <source>
        <dbReference type="ARBA" id="ARBA00012513"/>
    </source>
</evidence>
<accession>A0A4R5W9K8</accession>
<feature type="domain" description="Protein kinase" evidence="10">
    <location>
        <begin position="12"/>
        <end position="283"/>
    </location>
</feature>
<keyword evidence="2" id="KW-0723">Serine/threonine-protein kinase</keyword>
<dbReference type="InterPro" id="IPR000719">
    <property type="entry name" value="Prot_kinase_dom"/>
</dbReference>
<keyword evidence="3 11" id="KW-0808">Transferase</keyword>
<name>A0A4R5W9K8_9MYCO</name>
<protein>
    <recommendedName>
        <fullName evidence="1">non-specific serine/threonine protein kinase</fullName>
        <ecNumber evidence="1">2.7.11.1</ecNumber>
    </recommendedName>
</protein>
<sequence length="627" mass="66933">MSLEVGQVFAGYTILRVLGAGGMGRVYLATHPRLPREDALKVLPAEYTDDPEYRKRFAREADVAAGLSHPHIVRIYDRGENDGQLWISMDYVPGTDASHLLYERYQSGLPIDEVVTIISDVASALDYAHHRGLLHRDVKPANILLTEPDNVQGRRIYLADFGIARLIDDASGLTATNVAVGTVAYAAPEQLKGDPVDGRADQYALACTAFHLLTGSPPFADTNPTVVITQHVSAPPPSIGARRPELSGLDPVFATAMAKNPSSRYNSCSDFALELSKHLSPYNYDTPIGLHAQHTQPAIILPTAQAGPRSWTRRPAVLFSALVAVALLILGAVFVGTKFTHSRKHTAAPVGSSTAGPPPAAQGPFTGTYRADFGPVTLINGKQVPNAQPSTGTYGVRSMCGGTGCVATGSRLKGERVFATSMVFDQLGSSWVAVALSTQPCNDTTSEIWEVFTLEARPDGTLVGEQTRTARNNCEERRTVTFTRTGDAPAGLPDPATLPPRVPSVAEAFHGRYARTLAVAGRGTQPEGDSPGVTNCLRTGDRCMSFFHFDSGDAPLIFAGSSWTWDEVSSGKCPDGSPTTVRISATYPLPQPTADPLPSLTGHGHWAQTGTCSVNVDLDDTFTRTGD</sequence>
<dbReference type="InterPro" id="IPR011009">
    <property type="entry name" value="Kinase-like_dom_sf"/>
</dbReference>
<dbReference type="FunFam" id="3.30.200.20:FF:000035">
    <property type="entry name" value="Serine/threonine protein kinase Stk1"/>
    <property type="match status" value="1"/>
</dbReference>
<evidence type="ECO:0000256" key="5">
    <source>
        <dbReference type="ARBA" id="ARBA00022777"/>
    </source>
</evidence>
<evidence type="ECO:0000256" key="6">
    <source>
        <dbReference type="ARBA" id="ARBA00022840"/>
    </source>
</evidence>
<dbReference type="GO" id="GO:0080090">
    <property type="term" value="P:regulation of primary metabolic process"/>
    <property type="evidence" value="ECO:0007669"/>
    <property type="project" value="UniProtKB-ARBA"/>
</dbReference>
<evidence type="ECO:0000256" key="2">
    <source>
        <dbReference type="ARBA" id="ARBA00022527"/>
    </source>
</evidence>
<keyword evidence="9" id="KW-0472">Membrane</keyword>
<comment type="catalytic activity">
    <reaction evidence="7">
        <text>L-threonyl-[protein] + ATP = O-phospho-L-threonyl-[protein] + ADP + H(+)</text>
        <dbReference type="Rhea" id="RHEA:46608"/>
        <dbReference type="Rhea" id="RHEA-COMP:11060"/>
        <dbReference type="Rhea" id="RHEA-COMP:11605"/>
        <dbReference type="ChEBI" id="CHEBI:15378"/>
        <dbReference type="ChEBI" id="CHEBI:30013"/>
        <dbReference type="ChEBI" id="CHEBI:30616"/>
        <dbReference type="ChEBI" id="CHEBI:61977"/>
        <dbReference type="ChEBI" id="CHEBI:456216"/>
        <dbReference type="EC" id="2.7.11.1"/>
    </reaction>
</comment>
<dbReference type="PANTHER" id="PTHR43289">
    <property type="entry name" value="MITOGEN-ACTIVATED PROTEIN KINASE KINASE KINASE 20-RELATED"/>
    <property type="match status" value="1"/>
</dbReference>
<dbReference type="Pfam" id="PF00069">
    <property type="entry name" value="Pkinase"/>
    <property type="match status" value="1"/>
</dbReference>
<dbReference type="GO" id="GO:0005524">
    <property type="term" value="F:ATP binding"/>
    <property type="evidence" value="ECO:0007669"/>
    <property type="project" value="UniProtKB-KW"/>
</dbReference>
<dbReference type="Gene3D" id="1.10.510.10">
    <property type="entry name" value="Transferase(Phosphotransferase) domain 1"/>
    <property type="match status" value="1"/>
</dbReference>
<keyword evidence="9" id="KW-0812">Transmembrane</keyword>
<dbReference type="PROSITE" id="PS00108">
    <property type="entry name" value="PROTEIN_KINASE_ST"/>
    <property type="match status" value="1"/>
</dbReference>
<dbReference type="AlphaFoldDB" id="A0A4R5W9K8"/>
<dbReference type="EC" id="2.7.11.1" evidence="1"/>
<keyword evidence="5 11" id="KW-0418">Kinase</keyword>
<evidence type="ECO:0000256" key="8">
    <source>
        <dbReference type="ARBA" id="ARBA00048679"/>
    </source>
</evidence>
<dbReference type="GO" id="GO:0004674">
    <property type="term" value="F:protein serine/threonine kinase activity"/>
    <property type="evidence" value="ECO:0007669"/>
    <property type="project" value="UniProtKB-KW"/>
</dbReference>
<dbReference type="CDD" id="cd14014">
    <property type="entry name" value="STKc_PknB_like"/>
    <property type="match status" value="1"/>
</dbReference>
<dbReference type="Proteomes" id="UP001229081">
    <property type="component" value="Unassembled WGS sequence"/>
</dbReference>
<evidence type="ECO:0000313" key="11">
    <source>
        <dbReference type="EMBL" id="MDP7738541.1"/>
    </source>
</evidence>
<keyword evidence="9" id="KW-1133">Transmembrane helix</keyword>
<evidence type="ECO:0000256" key="4">
    <source>
        <dbReference type="ARBA" id="ARBA00022741"/>
    </source>
</evidence>
<dbReference type="SUPFAM" id="SSF56112">
    <property type="entry name" value="Protein kinase-like (PK-like)"/>
    <property type="match status" value="1"/>
</dbReference>
<evidence type="ECO:0000256" key="3">
    <source>
        <dbReference type="ARBA" id="ARBA00022679"/>
    </source>
</evidence>
<dbReference type="PROSITE" id="PS50011">
    <property type="entry name" value="PROTEIN_KINASE_DOM"/>
    <property type="match status" value="1"/>
</dbReference>
<dbReference type="PANTHER" id="PTHR43289:SF6">
    <property type="entry name" value="SERINE_THREONINE-PROTEIN KINASE NEKL-3"/>
    <property type="match status" value="1"/>
</dbReference>
<gene>
    <name evidence="11" type="ORF">QXL92_27795</name>
</gene>
<keyword evidence="6" id="KW-0067">ATP-binding</keyword>
<reference evidence="11" key="1">
    <citation type="submission" date="2023-06" db="EMBL/GenBank/DDBJ databases">
        <title>Identification of two novel mycobacterium reveal diversities and complexities of Mycobacterium gordonae clade.</title>
        <authorList>
            <person name="Matsumoto Y."/>
            <person name="Nakamura S."/>
            <person name="Motooka D."/>
            <person name="Fukushima K."/>
        </authorList>
    </citation>
    <scope>NUCLEOTIDE SEQUENCE</scope>
    <source>
        <strain evidence="11">TY812</strain>
    </source>
</reference>
<dbReference type="RefSeq" id="WP_133438104.1">
    <property type="nucleotide sequence ID" value="NZ_JAUFSA010000002.1"/>
</dbReference>
<dbReference type="Gene3D" id="3.30.200.20">
    <property type="entry name" value="Phosphorylase Kinase, domain 1"/>
    <property type="match status" value="1"/>
</dbReference>
<evidence type="ECO:0000313" key="12">
    <source>
        <dbReference type="Proteomes" id="UP001229081"/>
    </source>
</evidence>
<dbReference type="SMART" id="SM00220">
    <property type="entry name" value="S_TKc"/>
    <property type="match status" value="1"/>
</dbReference>
<dbReference type="EMBL" id="JAUFSA010000002">
    <property type="protein sequence ID" value="MDP7738541.1"/>
    <property type="molecule type" value="Genomic_DNA"/>
</dbReference>
<dbReference type="InterPro" id="IPR008271">
    <property type="entry name" value="Ser/Thr_kinase_AS"/>
</dbReference>
<organism evidence="11 12">
    <name type="scientific">Mycobacterium paragordonae</name>
    <dbReference type="NCBI Taxonomy" id="1389713"/>
    <lineage>
        <taxon>Bacteria</taxon>
        <taxon>Bacillati</taxon>
        <taxon>Actinomycetota</taxon>
        <taxon>Actinomycetes</taxon>
        <taxon>Mycobacteriales</taxon>
        <taxon>Mycobacteriaceae</taxon>
        <taxon>Mycobacterium</taxon>
    </lineage>
</organism>
<keyword evidence="4" id="KW-0547">Nucleotide-binding</keyword>
<evidence type="ECO:0000256" key="9">
    <source>
        <dbReference type="SAM" id="Phobius"/>
    </source>
</evidence>
<evidence type="ECO:0000259" key="10">
    <source>
        <dbReference type="PROSITE" id="PS50011"/>
    </source>
</evidence>
<evidence type="ECO:0000256" key="7">
    <source>
        <dbReference type="ARBA" id="ARBA00047899"/>
    </source>
</evidence>
<feature type="transmembrane region" description="Helical" evidence="9">
    <location>
        <begin position="316"/>
        <end position="335"/>
    </location>
</feature>